<accession>A0A1S1QYB2</accession>
<dbReference type="Proteomes" id="UP000179769">
    <property type="component" value="Unassembled WGS sequence"/>
</dbReference>
<dbReference type="OrthoDB" id="3212948at2"/>
<protein>
    <submittedName>
        <fullName evidence="2">Uncharacterized protein</fullName>
    </submittedName>
</protein>
<organism evidence="2 3">
    <name type="scientific">Parafrankia soli</name>
    <dbReference type="NCBI Taxonomy" id="2599596"/>
    <lineage>
        <taxon>Bacteria</taxon>
        <taxon>Bacillati</taxon>
        <taxon>Actinomycetota</taxon>
        <taxon>Actinomycetes</taxon>
        <taxon>Frankiales</taxon>
        <taxon>Frankiaceae</taxon>
        <taxon>Parafrankia</taxon>
    </lineage>
</organism>
<keyword evidence="3" id="KW-1185">Reference proteome</keyword>
<feature type="compositionally biased region" description="Gly residues" evidence="1">
    <location>
        <begin position="163"/>
        <end position="173"/>
    </location>
</feature>
<feature type="region of interest" description="Disordered" evidence="1">
    <location>
        <begin position="158"/>
        <end position="182"/>
    </location>
</feature>
<sequence length="182" mass="19009">MDAFRRGWVGLALFLAALIMMPVLVVEYHSRLSDDARYSGVDAESIIPPVTSTAPPRTAPPGVIVGFNGVLENETLRGFRHISLETTGDIGEIHYTLTGPTGSRYPMTASVAPYLFAPHQTGWETSAVMDGVYSLEARAERPGVPARSITFTIQNSTPADAGAGTGAAAGVGAGPVASRPPA</sequence>
<gene>
    <name evidence="2" type="ORF">BBK14_13480</name>
</gene>
<dbReference type="EMBL" id="MAXA01000091">
    <property type="protein sequence ID" value="OHV39683.1"/>
    <property type="molecule type" value="Genomic_DNA"/>
</dbReference>
<evidence type="ECO:0000313" key="2">
    <source>
        <dbReference type="EMBL" id="OHV39683.1"/>
    </source>
</evidence>
<dbReference type="AlphaFoldDB" id="A0A1S1QYB2"/>
<evidence type="ECO:0000313" key="3">
    <source>
        <dbReference type="Proteomes" id="UP000179769"/>
    </source>
</evidence>
<reference evidence="3" key="1">
    <citation type="submission" date="2016-07" db="EMBL/GenBank/DDBJ databases">
        <title>Frankia sp. NRRL B-16219 Genome sequencing.</title>
        <authorList>
            <person name="Ghodhbane-Gtari F."/>
            <person name="Swanson E."/>
            <person name="Gueddou A."/>
            <person name="Louati M."/>
            <person name="Nouioui I."/>
            <person name="Hezbri K."/>
            <person name="Abebe-Akele F."/>
            <person name="Simpson S."/>
            <person name="Morris K."/>
            <person name="Thomas K."/>
            <person name="Gtari M."/>
            <person name="Tisa L.S."/>
        </authorList>
    </citation>
    <scope>NUCLEOTIDE SEQUENCE [LARGE SCALE GENOMIC DNA]</scope>
    <source>
        <strain evidence="3">NRRL B-16219</strain>
    </source>
</reference>
<evidence type="ECO:0000256" key="1">
    <source>
        <dbReference type="SAM" id="MobiDB-lite"/>
    </source>
</evidence>
<comment type="caution">
    <text evidence="2">The sequence shown here is derived from an EMBL/GenBank/DDBJ whole genome shotgun (WGS) entry which is preliminary data.</text>
</comment>
<dbReference type="RefSeq" id="WP_071061041.1">
    <property type="nucleotide sequence ID" value="NZ_MAXA01000091.1"/>
</dbReference>
<name>A0A1S1QYB2_9ACTN</name>
<proteinExistence type="predicted"/>